<proteinExistence type="predicted"/>
<organism evidence="1 2">
    <name type="scientific">Agaricus bisporus var. burnettii</name>
    <dbReference type="NCBI Taxonomy" id="192524"/>
    <lineage>
        <taxon>Eukaryota</taxon>
        <taxon>Fungi</taxon>
        <taxon>Dikarya</taxon>
        <taxon>Basidiomycota</taxon>
        <taxon>Agaricomycotina</taxon>
        <taxon>Agaricomycetes</taxon>
        <taxon>Agaricomycetidae</taxon>
        <taxon>Agaricales</taxon>
        <taxon>Agaricineae</taxon>
        <taxon>Agaricaceae</taxon>
        <taxon>Agaricus</taxon>
    </lineage>
</organism>
<name>A0A8H7C8V3_AGABI</name>
<evidence type="ECO:0000313" key="2">
    <source>
        <dbReference type="Proteomes" id="UP000629468"/>
    </source>
</evidence>
<evidence type="ECO:0000313" key="1">
    <source>
        <dbReference type="EMBL" id="KAF7768598.1"/>
    </source>
</evidence>
<dbReference type="EMBL" id="JABXXO010000010">
    <property type="protein sequence ID" value="KAF7768598.1"/>
    <property type="molecule type" value="Genomic_DNA"/>
</dbReference>
<gene>
    <name evidence="1" type="ORF">Agabi119p4_7841</name>
</gene>
<protein>
    <submittedName>
        <fullName evidence="1">Uncharacterized protein</fullName>
    </submittedName>
</protein>
<comment type="caution">
    <text evidence="1">The sequence shown here is derived from an EMBL/GenBank/DDBJ whole genome shotgun (WGS) entry which is preliminary data.</text>
</comment>
<dbReference type="AlphaFoldDB" id="A0A8H7C8V3"/>
<dbReference type="Proteomes" id="UP000629468">
    <property type="component" value="Unassembled WGS sequence"/>
</dbReference>
<accession>A0A8H7C8V3</accession>
<reference evidence="1 2" key="1">
    <citation type="journal article" name="Sci. Rep.">
        <title>Telomere-to-telomere assembled and centromere annotated genomes of the two main subspecies of the button mushroom Agaricus bisporus reveal especially polymorphic chromosome ends.</title>
        <authorList>
            <person name="Sonnenberg A.S.M."/>
            <person name="Sedaghat-Telgerd N."/>
            <person name="Lavrijssen B."/>
            <person name="Ohm R.A."/>
            <person name="Hendrickx P.M."/>
            <person name="Scholtmeijer K."/>
            <person name="Baars J.J.P."/>
            <person name="van Peer A."/>
        </authorList>
    </citation>
    <scope>NUCLEOTIDE SEQUENCE [LARGE SCALE GENOMIC DNA]</scope>
    <source>
        <strain evidence="1 2">H119_p4</strain>
    </source>
</reference>
<sequence>MPQAHQDMTPASFEFYMYFFGPAYESLQLWDGDPHSGGGSHSLRYIFRILKVKDWFTTSTCYSPVCLVVIRPYMQFYIIPLCPI</sequence>